<dbReference type="Proteomes" id="UP000202259">
    <property type="component" value="Chromosome"/>
</dbReference>
<dbReference type="GO" id="GO:0004165">
    <property type="term" value="F:delta(3)-delta(2)-enoyl-CoA isomerase activity"/>
    <property type="evidence" value="ECO:0007669"/>
    <property type="project" value="UniProtKB-ARBA"/>
</dbReference>
<dbReference type="SUPFAM" id="SSF52096">
    <property type="entry name" value="ClpP/crotonase"/>
    <property type="match status" value="1"/>
</dbReference>
<dbReference type="RefSeq" id="WP_081149810.1">
    <property type="nucleotide sequence ID" value="NZ_CP020465.1"/>
</dbReference>
<evidence type="ECO:0000256" key="3">
    <source>
        <dbReference type="ARBA" id="ARBA00023140"/>
    </source>
</evidence>
<keyword evidence="5" id="KW-0472">Membrane</keyword>
<dbReference type="PANTHER" id="PTHR43684:SF1">
    <property type="entry name" value="ENOYL-COA DELTA ISOMERASE 2"/>
    <property type="match status" value="1"/>
</dbReference>
<protein>
    <submittedName>
        <fullName evidence="6">Enoyl-CoA hydratase</fullName>
    </submittedName>
</protein>
<dbReference type="AlphaFoldDB" id="A0A222G6M6"/>
<feature type="transmembrane region" description="Helical" evidence="5">
    <location>
        <begin position="96"/>
        <end position="119"/>
    </location>
</feature>
<keyword evidence="5" id="KW-0812">Transmembrane</keyword>
<evidence type="ECO:0000256" key="4">
    <source>
        <dbReference type="ARBA" id="ARBA00023235"/>
    </source>
</evidence>
<evidence type="ECO:0000256" key="1">
    <source>
        <dbReference type="ARBA" id="ARBA00004275"/>
    </source>
</evidence>
<sequence>MTSQENILIHKDSGVLHIGIHRPEKKNALTSLMYLAMAKALKDSVSDDSINVVLIHGTADAFSAGNDLNDFNNRDANKPSPASSLLYELHNYPKPIVGAVSGVAVGIGVTMLLHFDFVYASETYFKMPFVDLGVCPEGGSSLLIPQLAGHRKAAEILMLGDAFNTQTAIDIGIVNQQVDKTEVFDFALSKAKALALKPQNALRTTKKLLKAPQQAILTDIINKELVIFAQLLQSEESQAVRNRK</sequence>
<keyword evidence="5" id="KW-1133">Transmembrane helix</keyword>
<keyword evidence="4" id="KW-0413">Isomerase</keyword>
<dbReference type="Gene3D" id="3.90.226.10">
    <property type="entry name" value="2-enoyl-CoA Hydratase, Chain A, domain 1"/>
    <property type="match status" value="1"/>
</dbReference>
<organism evidence="6 7">
    <name type="scientific">Cognaticolwellia beringensis</name>
    <dbReference type="NCBI Taxonomy" id="1967665"/>
    <lineage>
        <taxon>Bacteria</taxon>
        <taxon>Pseudomonadati</taxon>
        <taxon>Pseudomonadota</taxon>
        <taxon>Gammaproteobacteria</taxon>
        <taxon>Alteromonadales</taxon>
        <taxon>Colwelliaceae</taxon>
        <taxon>Cognaticolwellia</taxon>
    </lineage>
</organism>
<evidence type="ECO:0000313" key="7">
    <source>
        <dbReference type="Proteomes" id="UP000202259"/>
    </source>
</evidence>
<dbReference type="OrthoDB" id="9797151at2"/>
<dbReference type="Gene3D" id="1.10.12.10">
    <property type="entry name" value="Lyase 2-enoyl-coa Hydratase, Chain A, domain 2"/>
    <property type="match status" value="1"/>
</dbReference>
<name>A0A222G6M6_9GAMM</name>
<keyword evidence="3" id="KW-0576">Peroxisome</keyword>
<keyword evidence="7" id="KW-1185">Reference proteome</keyword>
<dbReference type="Pfam" id="PF00378">
    <property type="entry name" value="ECH_1"/>
    <property type="match status" value="1"/>
</dbReference>
<accession>A0A222G6M6</accession>
<dbReference type="InterPro" id="IPR014748">
    <property type="entry name" value="Enoyl-CoA_hydra_C"/>
</dbReference>
<dbReference type="CDD" id="cd06558">
    <property type="entry name" value="crotonase-like"/>
    <property type="match status" value="1"/>
</dbReference>
<dbReference type="InterPro" id="IPR029045">
    <property type="entry name" value="ClpP/crotonase-like_dom_sf"/>
</dbReference>
<reference evidence="6 7" key="1">
    <citation type="submission" date="2017-08" db="EMBL/GenBank/DDBJ databases">
        <title>Complete genome of Colwellia sp. NB097-1, a psychrophile bacterium ioslated from Bering Sea.</title>
        <authorList>
            <person name="Chen X."/>
        </authorList>
    </citation>
    <scope>NUCLEOTIDE SEQUENCE [LARGE SCALE GENOMIC DNA]</scope>
    <source>
        <strain evidence="6 7">NB097-1</strain>
    </source>
</reference>
<evidence type="ECO:0000313" key="6">
    <source>
        <dbReference type="EMBL" id="ASP47253.1"/>
    </source>
</evidence>
<gene>
    <name evidence="6" type="ORF">B5D82_05440</name>
</gene>
<dbReference type="KEGG" id="cber:B5D82_05440"/>
<comment type="similarity">
    <text evidence="2">Belongs to the enoyl-CoA hydratase/isomerase family.</text>
</comment>
<evidence type="ECO:0000256" key="2">
    <source>
        <dbReference type="ARBA" id="ARBA00005254"/>
    </source>
</evidence>
<dbReference type="EMBL" id="CP020465">
    <property type="protein sequence ID" value="ASP47253.1"/>
    <property type="molecule type" value="Genomic_DNA"/>
</dbReference>
<evidence type="ECO:0000256" key="5">
    <source>
        <dbReference type="SAM" id="Phobius"/>
    </source>
</evidence>
<dbReference type="InterPro" id="IPR001753">
    <property type="entry name" value="Enoyl-CoA_hydra/iso"/>
</dbReference>
<proteinExistence type="inferred from homology"/>
<dbReference type="PANTHER" id="PTHR43684">
    <property type="match status" value="1"/>
</dbReference>
<dbReference type="InterPro" id="IPR051053">
    <property type="entry name" value="ECH/Chromodomain_protein"/>
</dbReference>
<comment type="subcellular location">
    <subcellularLocation>
        <location evidence="1">Peroxisome</location>
    </subcellularLocation>
</comment>